<dbReference type="InterPro" id="IPR015500">
    <property type="entry name" value="Peptidase_S8_subtilisin-rel"/>
</dbReference>
<keyword evidence="4 5" id="KW-0720">Serine protease</keyword>
<evidence type="ECO:0000256" key="5">
    <source>
        <dbReference type="PROSITE-ProRule" id="PRU01240"/>
    </source>
</evidence>
<dbReference type="EMBL" id="KV875099">
    <property type="protein sequence ID" value="OIW27825.1"/>
    <property type="molecule type" value="Genomic_DNA"/>
</dbReference>
<dbReference type="PANTHER" id="PTHR43399">
    <property type="entry name" value="SUBTILISIN-RELATED"/>
    <property type="match status" value="1"/>
</dbReference>
<feature type="active site" description="Charge relay system" evidence="5">
    <location>
        <position position="234"/>
    </location>
</feature>
<sequence length="693" mass="72523">MAPLTIHGNLFEPDAGRAASAAQATNFIIVQTRTALTPADKVSLEHLGAAYQREIAENTYLFRYDPTDLTILGALPFVKFVDIYHPHLKLSSAFEHMGIPRSATSTGEHGHTAGSSQAIVASAPAASPMAPIWIAISLHNDAKETMTDIANQLVQSGVISMETTRIISPIRMDTKAAPADVHKIAALDSVSLINPYGKKSNKLNISRTLLTDNVYSPDMSTGYTGEGQVVAVGDSGFDKGSTVDLHPGFQAGSVLDITNVFGPAEPLDDTDGHGTHVCGCITLSATSSNMAGGRRIRGTAPGAKLVVIRNEDAAGDVWGTTMAPDFLQAPYLGAHAPRVFSDSFNADWPGHPEPYDNEAGDIDEFTYTYQDALVCLCAGNEGKPGATTQIGQETAAKNLTVVGSCDTTRPNTSDAYDPAKPTDNDHYVVDVDSNRGPTMEGRFKPDLVAPGVAILSALSRNAADSHKFGVSADNTLMFKSGTSVATPTVAGCAAVIREALVKRPTHPVPAPPGALVKALLINGAVPLNPSAVVPNNDSGFGRVNVSGSLAHLEIPDPPAQPKGGFFSGTIAAGATVTAVNIKVPPPETVSLTGDGVPHRLRVTLVWYDVRGSATENKLYLKVKKTGGTAAESVCGNKDISIADGSAQTPDLVNTVQRVDWVDIPAGDYAADVTCTATAPVGVSAAFHVAWYLF</sequence>
<dbReference type="GO" id="GO:0004252">
    <property type="term" value="F:serine-type endopeptidase activity"/>
    <property type="evidence" value="ECO:0007669"/>
    <property type="project" value="UniProtKB-UniRule"/>
</dbReference>
<dbReference type="AlphaFoldDB" id="A0A1J7J3G1"/>
<dbReference type="STRING" id="1408157.A0A1J7J3G1"/>
<evidence type="ECO:0000256" key="1">
    <source>
        <dbReference type="ARBA" id="ARBA00011073"/>
    </source>
</evidence>
<keyword evidence="8" id="KW-1185">Reference proteome</keyword>
<name>A0A1J7J3G1_9PEZI</name>
<dbReference type="Gene3D" id="3.40.50.200">
    <property type="entry name" value="Peptidase S8/S53 domain"/>
    <property type="match status" value="1"/>
</dbReference>
<evidence type="ECO:0000256" key="2">
    <source>
        <dbReference type="ARBA" id="ARBA00022670"/>
    </source>
</evidence>
<reference evidence="7 8" key="1">
    <citation type="submission" date="2016-10" db="EMBL/GenBank/DDBJ databases">
        <title>Draft genome sequence of Coniochaeta ligniaria NRRL30616, a lignocellulolytic fungus for bioabatement of inhibitors in plant biomass hydrolysates.</title>
        <authorList>
            <consortium name="DOE Joint Genome Institute"/>
            <person name="Jimenez D.J."/>
            <person name="Hector R.E."/>
            <person name="Riley R."/>
            <person name="Sun H."/>
            <person name="Grigoriev I.V."/>
            <person name="Van Elsas J.D."/>
            <person name="Nichols N.N."/>
        </authorList>
    </citation>
    <scope>NUCLEOTIDE SEQUENCE [LARGE SCALE GENOMIC DNA]</scope>
    <source>
        <strain evidence="7 8">NRRL 30616</strain>
    </source>
</reference>
<dbReference type="PRINTS" id="PR00723">
    <property type="entry name" value="SUBTILISIN"/>
</dbReference>
<feature type="active site" description="Charge relay system" evidence="5">
    <location>
        <position position="483"/>
    </location>
</feature>
<keyword evidence="2 5" id="KW-0645">Protease</keyword>
<dbReference type="CDD" id="cd04842">
    <property type="entry name" value="Peptidases_S8_Kp43_protease"/>
    <property type="match status" value="1"/>
</dbReference>
<evidence type="ECO:0000259" key="6">
    <source>
        <dbReference type="Pfam" id="PF00082"/>
    </source>
</evidence>
<dbReference type="InterPro" id="IPR000209">
    <property type="entry name" value="Peptidase_S8/S53_dom"/>
</dbReference>
<dbReference type="InterPro" id="IPR051048">
    <property type="entry name" value="Peptidase_S8/S53_subtilisin"/>
</dbReference>
<organism evidence="7 8">
    <name type="scientific">Coniochaeta ligniaria NRRL 30616</name>
    <dbReference type="NCBI Taxonomy" id="1408157"/>
    <lineage>
        <taxon>Eukaryota</taxon>
        <taxon>Fungi</taxon>
        <taxon>Dikarya</taxon>
        <taxon>Ascomycota</taxon>
        <taxon>Pezizomycotina</taxon>
        <taxon>Sordariomycetes</taxon>
        <taxon>Sordariomycetidae</taxon>
        <taxon>Coniochaetales</taxon>
        <taxon>Coniochaetaceae</taxon>
        <taxon>Coniochaeta</taxon>
    </lineage>
</organism>
<dbReference type="Gene3D" id="2.60.120.380">
    <property type="match status" value="1"/>
</dbReference>
<accession>A0A1J7J3G1</accession>
<comment type="similarity">
    <text evidence="1 5">Belongs to the peptidase S8 family.</text>
</comment>
<dbReference type="OrthoDB" id="10256524at2759"/>
<proteinExistence type="inferred from homology"/>
<dbReference type="InterPro" id="IPR023828">
    <property type="entry name" value="Peptidase_S8_Ser-AS"/>
</dbReference>
<dbReference type="Proteomes" id="UP000182658">
    <property type="component" value="Unassembled WGS sequence"/>
</dbReference>
<dbReference type="InParanoid" id="A0A1J7J3G1"/>
<dbReference type="GO" id="GO:0006508">
    <property type="term" value="P:proteolysis"/>
    <property type="evidence" value="ECO:0007669"/>
    <property type="project" value="UniProtKB-KW"/>
</dbReference>
<gene>
    <name evidence="7" type="ORF">CONLIGDRAFT_452092</name>
</gene>
<dbReference type="InterPro" id="IPR034058">
    <property type="entry name" value="TagA/B/C/D_pept_dom"/>
</dbReference>
<evidence type="ECO:0000313" key="8">
    <source>
        <dbReference type="Proteomes" id="UP000182658"/>
    </source>
</evidence>
<dbReference type="SUPFAM" id="SSF52743">
    <property type="entry name" value="Subtilisin-like"/>
    <property type="match status" value="1"/>
</dbReference>
<dbReference type="Pfam" id="PF00082">
    <property type="entry name" value="Peptidase_S8"/>
    <property type="match status" value="1"/>
</dbReference>
<feature type="active site" description="Charge relay system" evidence="5">
    <location>
        <position position="273"/>
    </location>
</feature>
<dbReference type="PROSITE" id="PS00138">
    <property type="entry name" value="SUBTILASE_SER"/>
    <property type="match status" value="1"/>
</dbReference>
<dbReference type="InterPro" id="IPR036852">
    <property type="entry name" value="Peptidase_S8/S53_dom_sf"/>
</dbReference>
<keyword evidence="3 5" id="KW-0378">Hydrolase</keyword>
<feature type="domain" description="Peptidase S8/S53" evidence="6">
    <location>
        <begin position="225"/>
        <end position="527"/>
    </location>
</feature>
<evidence type="ECO:0000313" key="7">
    <source>
        <dbReference type="EMBL" id="OIW27825.1"/>
    </source>
</evidence>
<dbReference type="PROSITE" id="PS51892">
    <property type="entry name" value="SUBTILASE"/>
    <property type="match status" value="1"/>
</dbReference>
<dbReference type="PANTHER" id="PTHR43399:SF4">
    <property type="entry name" value="CELL WALL-ASSOCIATED PROTEASE"/>
    <property type="match status" value="1"/>
</dbReference>
<evidence type="ECO:0000256" key="3">
    <source>
        <dbReference type="ARBA" id="ARBA00022801"/>
    </source>
</evidence>
<evidence type="ECO:0000256" key="4">
    <source>
        <dbReference type="ARBA" id="ARBA00022825"/>
    </source>
</evidence>
<protein>
    <submittedName>
        <fullName evidence="7">Subtilisin-like protein</fullName>
    </submittedName>
</protein>